<dbReference type="PANTHER" id="PTHR10380">
    <property type="entry name" value="CUTICLE PROTEIN"/>
    <property type="match status" value="1"/>
</dbReference>
<dbReference type="InterPro" id="IPR050468">
    <property type="entry name" value="Cuticle_Struct_Prot"/>
</dbReference>
<accession>A0AAN7NZS1</accession>
<organism evidence="4 5">
    <name type="scientific">Aquatica leii</name>
    <dbReference type="NCBI Taxonomy" id="1421715"/>
    <lineage>
        <taxon>Eukaryota</taxon>
        <taxon>Metazoa</taxon>
        <taxon>Ecdysozoa</taxon>
        <taxon>Arthropoda</taxon>
        <taxon>Hexapoda</taxon>
        <taxon>Insecta</taxon>
        <taxon>Pterygota</taxon>
        <taxon>Neoptera</taxon>
        <taxon>Endopterygota</taxon>
        <taxon>Coleoptera</taxon>
        <taxon>Polyphaga</taxon>
        <taxon>Elateriformia</taxon>
        <taxon>Elateroidea</taxon>
        <taxon>Lampyridae</taxon>
        <taxon>Luciolinae</taxon>
        <taxon>Aquatica</taxon>
    </lineage>
</organism>
<gene>
    <name evidence="4" type="ORF">RN001_009566</name>
</gene>
<dbReference type="GO" id="GO:0062129">
    <property type="term" value="C:chitin-based extracellular matrix"/>
    <property type="evidence" value="ECO:0007669"/>
    <property type="project" value="TreeGrafter"/>
</dbReference>
<keyword evidence="5" id="KW-1185">Reference proteome</keyword>
<dbReference type="EMBL" id="JARPUR010000004">
    <property type="protein sequence ID" value="KAK4877060.1"/>
    <property type="molecule type" value="Genomic_DNA"/>
</dbReference>
<feature type="signal peptide" evidence="3">
    <location>
        <begin position="1"/>
        <end position="17"/>
    </location>
</feature>
<feature type="region of interest" description="Disordered" evidence="2">
    <location>
        <begin position="85"/>
        <end position="149"/>
    </location>
</feature>
<dbReference type="Pfam" id="PF00379">
    <property type="entry name" value="Chitin_bind_4"/>
    <property type="match status" value="1"/>
</dbReference>
<dbReference type="PROSITE" id="PS51155">
    <property type="entry name" value="CHIT_BIND_RR_2"/>
    <property type="match status" value="1"/>
</dbReference>
<evidence type="ECO:0000256" key="1">
    <source>
        <dbReference type="PROSITE-ProRule" id="PRU00497"/>
    </source>
</evidence>
<evidence type="ECO:0000256" key="3">
    <source>
        <dbReference type="SAM" id="SignalP"/>
    </source>
</evidence>
<dbReference type="InterPro" id="IPR000618">
    <property type="entry name" value="Insect_cuticle"/>
</dbReference>
<comment type="caution">
    <text evidence="4">The sequence shown here is derived from an EMBL/GenBank/DDBJ whole genome shotgun (WGS) entry which is preliminary data.</text>
</comment>
<keyword evidence="3" id="KW-0732">Signal</keyword>
<name>A0AAN7NZS1_9COLE</name>
<dbReference type="GO" id="GO:0008010">
    <property type="term" value="F:structural constituent of chitin-based larval cuticle"/>
    <property type="evidence" value="ECO:0007669"/>
    <property type="project" value="TreeGrafter"/>
</dbReference>
<keyword evidence="1" id="KW-0193">Cuticle</keyword>
<evidence type="ECO:0000313" key="5">
    <source>
        <dbReference type="Proteomes" id="UP001353858"/>
    </source>
</evidence>
<dbReference type="Proteomes" id="UP001353858">
    <property type="component" value="Unassembled WGS sequence"/>
</dbReference>
<evidence type="ECO:0000256" key="2">
    <source>
        <dbReference type="SAM" id="MobiDB-lite"/>
    </source>
</evidence>
<dbReference type="AlphaFoldDB" id="A0AAN7NZS1"/>
<evidence type="ECO:0000313" key="4">
    <source>
        <dbReference type="EMBL" id="KAK4877060.1"/>
    </source>
</evidence>
<feature type="chain" id="PRO_5042917745" evidence="3">
    <location>
        <begin position="18"/>
        <end position="225"/>
    </location>
</feature>
<reference evidence="5" key="1">
    <citation type="submission" date="2023-01" db="EMBL/GenBank/DDBJ databases">
        <title>Key to firefly adult light organ development and bioluminescence: homeobox transcription factors regulate luciferase expression and transportation to peroxisome.</title>
        <authorList>
            <person name="Fu X."/>
        </authorList>
    </citation>
    <scope>NUCLEOTIDE SEQUENCE [LARGE SCALE GENOMIC DNA]</scope>
</reference>
<sequence length="225" mass="24475">MISILIVSLSMVWSSSCYIIPNAAIIYHHAPVPLIYHPSIYSFKSSIVKQPSALYVNSWHSLPLFHNIKPAKIETFDEEVENISPAAPKIPQNSGEDDGSYKPDNSGDYVPDNSGDYVPDDSGRYNPETTEEPNNHSSTDTVNPEEVETLNPLNPPELYSFGFSTDNQMRSESADLMGNVKGRYSFVNSAGNHDLTYVAGSATGFLPTGGSLAVPNGFLKTANIA</sequence>
<protein>
    <submittedName>
        <fullName evidence="4">Uncharacterized protein</fullName>
    </submittedName>
</protein>
<proteinExistence type="predicted"/>